<organism evidence="3 4">
    <name type="scientific">Mycena albidolilacea</name>
    <dbReference type="NCBI Taxonomy" id="1033008"/>
    <lineage>
        <taxon>Eukaryota</taxon>
        <taxon>Fungi</taxon>
        <taxon>Dikarya</taxon>
        <taxon>Basidiomycota</taxon>
        <taxon>Agaricomycotina</taxon>
        <taxon>Agaricomycetes</taxon>
        <taxon>Agaricomycetidae</taxon>
        <taxon>Agaricales</taxon>
        <taxon>Marasmiineae</taxon>
        <taxon>Mycenaceae</taxon>
        <taxon>Mycena</taxon>
    </lineage>
</organism>
<dbReference type="AlphaFoldDB" id="A0AAD7E7D6"/>
<dbReference type="Pfam" id="PF00106">
    <property type="entry name" value="adh_short"/>
    <property type="match status" value="1"/>
</dbReference>
<protein>
    <submittedName>
        <fullName evidence="3">Uncharacterized protein</fullName>
    </submittedName>
</protein>
<dbReference type="InterPro" id="IPR036291">
    <property type="entry name" value="NAD(P)-bd_dom_sf"/>
</dbReference>
<reference evidence="3" key="1">
    <citation type="submission" date="2023-03" db="EMBL/GenBank/DDBJ databases">
        <title>Massive genome expansion in bonnet fungi (Mycena s.s.) driven by repeated elements and novel gene families across ecological guilds.</title>
        <authorList>
            <consortium name="Lawrence Berkeley National Laboratory"/>
            <person name="Harder C.B."/>
            <person name="Miyauchi S."/>
            <person name="Viragh M."/>
            <person name="Kuo A."/>
            <person name="Thoen E."/>
            <person name="Andreopoulos B."/>
            <person name="Lu D."/>
            <person name="Skrede I."/>
            <person name="Drula E."/>
            <person name="Henrissat B."/>
            <person name="Morin E."/>
            <person name="Kohler A."/>
            <person name="Barry K."/>
            <person name="LaButti K."/>
            <person name="Morin E."/>
            <person name="Salamov A."/>
            <person name="Lipzen A."/>
            <person name="Mereny Z."/>
            <person name="Hegedus B."/>
            <person name="Baldrian P."/>
            <person name="Stursova M."/>
            <person name="Weitz H."/>
            <person name="Taylor A."/>
            <person name="Grigoriev I.V."/>
            <person name="Nagy L.G."/>
            <person name="Martin F."/>
            <person name="Kauserud H."/>
        </authorList>
    </citation>
    <scope>NUCLEOTIDE SEQUENCE</scope>
    <source>
        <strain evidence="3">CBHHK002</strain>
    </source>
</reference>
<dbReference type="PANTHER" id="PTHR43976">
    <property type="entry name" value="SHORT CHAIN DEHYDROGENASE"/>
    <property type="match status" value="1"/>
</dbReference>
<evidence type="ECO:0000256" key="2">
    <source>
        <dbReference type="ARBA" id="ARBA00023002"/>
    </source>
</evidence>
<comment type="caution">
    <text evidence="3">The sequence shown here is derived from an EMBL/GenBank/DDBJ whole genome shotgun (WGS) entry which is preliminary data.</text>
</comment>
<dbReference type="Proteomes" id="UP001218218">
    <property type="component" value="Unassembled WGS sequence"/>
</dbReference>
<name>A0AAD7E7D6_9AGAR</name>
<dbReference type="PROSITE" id="PS51257">
    <property type="entry name" value="PROKAR_LIPOPROTEIN"/>
    <property type="match status" value="1"/>
</dbReference>
<accession>A0AAD7E7D6</accession>
<gene>
    <name evidence="3" type="ORF">DFH08DRAFT_979146</name>
</gene>
<proteinExistence type="inferred from homology"/>
<dbReference type="EMBL" id="JARIHO010000147">
    <property type="protein sequence ID" value="KAJ7300974.1"/>
    <property type="molecule type" value="Genomic_DNA"/>
</dbReference>
<keyword evidence="2" id="KW-0560">Oxidoreductase</keyword>
<keyword evidence="4" id="KW-1185">Reference proteome</keyword>
<sequence length="295" mass="31686">MSEPKNNSPVFLITGCSIELGREVALAALESGFRLIATDRHLEALSNLEKSGVEGWNGLQHTSSGPWWSVNLTPNQGLPTTVSHPPARAVARPDTLPQIVSTKEGGEYKGSGQIAYLVNNAGVAQGCAIEEVSPTEALTQFNTNPFGLVTTTNAFLPHLRSRHMGTLVNFSSEITWVAMPGAGLYAASKAAVNAVSDTGFRTEFFNSAATRPAAKTIEGYDLAHGTIKFMADEFVAPGDPAKAARNIIKLVTKPEIPLRFAVGDDAYANCKAFYQKRLEEMEAVRELSTGTNFQK</sequence>
<dbReference type="InterPro" id="IPR051911">
    <property type="entry name" value="SDR_oxidoreductase"/>
</dbReference>
<evidence type="ECO:0000313" key="3">
    <source>
        <dbReference type="EMBL" id="KAJ7300974.1"/>
    </source>
</evidence>
<dbReference type="InterPro" id="IPR002347">
    <property type="entry name" value="SDR_fam"/>
</dbReference>
<dbReference type="Gene3D" id="3.40.50.720">
    <property type="entry name" value="NAD(P)-binding Rossmann-like Domain"/>
    <property type="match status" value="1"/>
</dbReference>
<dbReference type="GO" id="GO:0016491">
    <property type="term" value="F:oxidoreductase activity"/>
    <property type="evidence" value="ECO:0007669"/>
    <property type="project" value="UniProtKB-KW"/>
</dbReference>
<dbReference type="PANTHER" id="PTHR43976:SF16">
    <property type="entry name" value="SHORT-CHAIN DEHYDROGENASE_REDUCTASE FAMILY PROTEIN"/>
    <property type="match status" value="1"/>
</dbReference>
<evidence type="ECO:0000256" key="1">
    <source>
        <dbReference type="ARBA" id="ARBA00006484"/>
    </source>
</evidence>
<evidence type="ECO:0000313" key="4">
    <source>
        <dbReference type="Proteomes" id="UP001218218"/>
    </source>
</evidence>
<dbReference type="SUPFAM" id="SSF51735">
    <property type="entry name" value="NAD(P)-binding Rossmann-fold domains"/>
    <property type="match status" value="1"/>
</dbReference>
<comment type="similarity">
    <text evidence="1">Belongs to the short-chain dehydrogenases/reductases (SDR) family.</text>
</comment>